<evidence type="ECO:0000313" key="1">
    <source>
        <dbReference type="EMBL" id="MBL7527809.1"/>
    </source>
</evidence>
<dbReference type="RefSeq" id="WP_021460580.1">
    <property type="nucleotide sequence ID" value="NZ_JADOBG010000002.1"/>
</dbReference>
<sequence>MAHISKFLPQSIEEASKITTDPFKIGDRVYFVNDQTNETWTIVNFSLSSIDKKPVAILRSDTFDTYSSLGNIKLIC</sequence>
<proteinExistence type="predicted"/>
<reference evidence="1 2" key="1">
    <citation type="submission" date="2020-12" db="EMBL/GenBank/DDBJ databases">
        <title>WGS of Legionella: environmental sample.</title>
        <authorList>
            <person name="Cristino S."/>
            <person name="Girolamini L."/>
            <person name="Salaris S."/>
            <person name="Pascale M.R."/>
            <person name="Mazzotta M."/>
            <person name="Orsini M."/>
            <person name="Grottola A."/>
        </authorList>
    </citation>
    <scope>NUCLEOTIDE SEQUENCE [LARGE SCALE GENOMIC DNA]</scope>
    <source>
        <strain evidence="1 2">30cs62</strain>
    </source>
</reference>
<dbReference type="Proteomes" id="UP000809910">
    <property type="component" value="Unassembled WGS sequence"/>
</dbReference>
<name>A0ABS1WEQ4_9GAMM</name>
<keyword evidence="2" id="KW-1185">Reference proteome</keyword>
<protein>
    <submittedName>
        <fullName evidence="1">Uncharacterized protein</fullName>
    </submittedName>
</protein>
<evidence type="ECO:0000313" key="2">
    <source>
        <dbReference type="Proteomes" id="UP000809910"/>
    </source>
</evidence>
<organism evidence="1 2">
    <name type="scientific">Legionella bononiensis</name>
    <dbReference type="NCBI Taxonomy" id="2793102"/>
    <lineage>
        <taxon>Bacteria</taxon>
        <taxon>Pseudomonadati</taxon>
        <taxon>Pseudomonadota</taxon>
        <taxon>Gammaproteobacteria</taxon>
        <taxon>Legionellales</taxon>
        <taxon>Legionellaceae</taxon>
        <taxon>Legionella</taxon>
    </lineage>
</organism>
<dbReference type="EMBL" id="JADWVN010000027">
    <property type="protein sequence ID" value="MBL7527809.1"/>
    <property type="molecule type" value="Genomic_DNA"/>
</dbReference>
<gene>
    <name evidence="1" type="ORF">I5282_14690</name>
</gene>
<comment type="caution">
    <text evidence="1">The sequence shown here is derived from an EMBL/GenBank/DDBJ whole genome shotgun (WGS) entry which is preliminary data.</text>
</comment>
<accession>A0ABS1WEQ4</accession>